<dbReference type="SMART" id="SM00530">
    <property type="entry name" value="HTH_XRE"/>
    <property type="match status" value="1"/>
</dbReference>
<feature type="compositionally biased region" description="Low complexity" evidence="2">
    <location>
        <begin position="80"/>
        <end position="91"/>
    </location>
</feature>
<dbReference type="Gene3D" id="1.10.260.40">
    <property type="entry name" value="lambda repressor-like DNA-binding domains"/>
    <property type="match status" value="1"/>
</dbReference>
<dbReference type="PROSITE" id="PS50943">
    <property type="entry name" value="HTH_CROC1"/>
    <property type="match status" value="1"/>
</dbReference>
<feature type="domain" description="HTH cro/C1-type" evidence="3">
    <location>
        <begin position="8"/>
        <end position="63"/>
    </location>
</feature>
<dbReference type="CDD" id="cd00093">
    <property type="entry name" value="HTH_XRE"/>
    <property type="match status" value="1"/>
</dbReference>
<feature type="region of interest" description="Disordered" evidence="2">
    <location>
        <begin position="75"/>
        <end position="104"/>
    </location>
</feature>
<evidence type="ECO:0000256" key="2">
    <source>
        <dbReference type="SAM" id="MobiDB-lite"/>
    </source>
</evidence>
<dbReference type="InterPro" id="IPR010982">
    <property type="entry name" value="Lambda_DNA-bd_dom_sf"/>
</dbReference>
<evidence type="ECO:0000313" key="5">
    <source>
        <dbReference type="Proteomes" id="UP001501725"/>
    </source>
</evidence>
<dbReference type="Proteomes" id="UP001501725">
    <property type="component" value="Unassembled WGS sequence"/>
</dbReference>
<dbReference type="Pfam" id="PF01381">
    <property type="entry name" value="HTH_3"/>
    <property type="match status" value="1"/>
</dbReference>
<name>A0ABP8GJY7_9BACT</name>
<evidence type="ECO:0000256" key="1">
    <source>
        <dbReference type="ARBA" id="ARBA00023125"/>
    </source>
</evidence>
<dbReference type="SUPFAM" id="SSF47413">
    <property type="entry name" value="lambda repressor-like DNA-binding domains"/>
    <property type="match status" value="1"/>
</dbReference>
<dbReference type="RefSeq" id="WP_345254582.1">
    <property type="nucleotide sequence ID" value="NZ_BAABGY010000006.1"/>
</dbReference>
<dbReference type="PANTHER" id="PTHR46558:SF11">
    <property type="entry name" value="HTH-TYPE TRANSCRIPTIONAL REGULATOR XRE"/>
    <property type="match status" value="1"/>
</dbReference>
<protein>
    <recommendedName>
        <fullName evidence="3">HTH cro/C1-type domain-containing protein</fullName>
    </recommendedName>
</protein>
<sequence>MTYFAQNLRHLRKRSAKTQEQLGHDIRLGRTTIANYEAGFSSPTDPEVLVRLAQVFGVSIDELLTRDLAHAFGGPPNGFPRPAVRASAPPATGTKERETAAPPATPVSMATVSCRDAAWYAAYRQDPAWLAALPQFSMPGLPPGSYRVFEVADDSMASRFRTGDRVICRAVAGPGAVLDGQPYLLLAAGRELLLRRVLNRIPATGCLQLIADAPGTGLLELRPAELLELWQVLYVLSSELAPPADQVISRIADLEQRLQALVQRGGTAGTPHS</sequence>
<evidence type="ECO:0000259" key="3">
    <source>
        <dbReference type="PROSITE" id="PS50943"/>
    </source>
</evidence>
<dbReference type="CDD" id="cd06462">
    <property type="entry name" value="Peptidase_S24_S26"/>
    <property type="match status" value="1"/>
</dbReference>
<evidence type="ECO:0000313" key="4">
    <source>
        <dbReference type="EMBL" id="GAA4325771.1"/>
    </source>
</evidence>
<gene>
    <name evidence="4" type="ORF">GCM10023184_13960</name>
</gene>
<keyword evidence="1" id="KW-0238">DNA-binding</keyword>
<organism evidence="4 5">
    <name type="scientific">Flaviaesturariibacter amylovorans</name>
    <dbReference type="NCBI Taxonomy" id="1084520"/>
    <lineage>
        <taxon>Bacteria</taxon>
        <taxon>Pseudomonadati</taxon>
        <taxon>Bacteroidota</taxon>
        <taxon>Chitinophagia</taxon>
        <taxon>Chitinophagales</taxon>
        <taxon>Chitinophagaceae</taxon>
        <taxon>Flaviaestuariibacter</taxon>
    </lineage>
</organism>
<comment type="caution">
    <text evidence="4">The sequence shown here is derived from an EMBL/GenBank/DDBJ whole genome shotgun (WGS) entry which is preliminary data.</text>
</comment>
<accession>A0ABP8GJY7</accession>
<keyword evidence="5" id="KW-1185">Reference proteome</keyword>
<proteinExistence type="predicted"/>
<dbReference type="InterPro" id="IPR001387">
    <property type="entry name" value="Cro/C1-type_HTH"/>
</dbReference>
<reference evidence="5" key="1">
    <citation type="journal article" date="2019" name="Int. J. Syst. Evol. Microbiol.">
        <title>The Global Catalogue of Microorganisms (GCM) 10K type strain sequencing project: providing services to taxonomists for standard genome sequencing and annotation.</title>
        <authorList>
            <consortium name="The Broad Institute Genomics Platform"/>
            <consortium name="The Broad Institute Genome Sequencing Center for Infectious Disease"/>
            <person name="Wu L."/>
            <person name="Ma J."/>
        </authorList>
    </citation>
    <scope>NUCLEOTIDE SEQUENCE [LARGE SCALE GENOMIC DNA]</scope>
    <source>
        <strain evidence="5">JCM 17919</strain>
    </source>
</reference>
<dbReference type="PANTHER" id="PTHR46558">
    <property type="entry name" value="TRACRIPTIONAL REGULATORY PROTEIN-RELATED-RELATED"/>
    <property type="match status" value="1"/>
</dbReference>
<dbReference type="EMBL" id="BAABGY010000006">
    <property type="protein sequence ID" value="GAA4325771.1"/>
    <property type="molecule type" value="Genomic_DNA"/>
</dbReference>